<evidence type="ECO:0000313" key="1">
    <source>
        <dbReference type="EMBL" id="AKB12962.1"/>
    </source>
</evidence>
<dbReference type="PATRIC" id="fig|523844.20.peg.1525"/>
<protein>
    <submittedName>
        <fullName evidence="1">Amino acid ABC transporter, ATP-binding protein</fullName>
    </submittedName>
</protein>
<dbReference type="SUPFAM" id="SSF52540">
    <property type="entry name" value="P-loop containing nucleoside triphosphate hydrolases"/>
    <property type="match status" value="1"/>
</dbReference>
<dbReference type="InterPro" id="IPR027417">
    <property type="entry name" value="P-loop_NTPase"/>
</dbReference>
<accession>A0A0E3KPK7</accession>
<dbReference type="HOGENOM" id="CLU_000604_1_21_2"/>
<dbReference type="EMBL" id="CP009501">
    <property type="protein sequence ID" value="AKB12962.1"/>
    <property type="molecule type" value="Genomic_DNA"/>
</dbReference>
<proteinExistence type="predicted"/>
<keyword evidence="1" id="KW-0547">Nucleotide-binding</keyword>
<organism evidence="1 2">
    <name type="scientific">Methanosarcina thermophila (strain ATCC 43570 / DSM 1825 / OCM 12 / VKM B-1830 / TM-1)</name>
    <dbReference type="NCBI Taxonomy" id="523844"/>
    <lineage>
        <taxon>Archaea</taxon>
        <taxon>Methanobacteriati</taxon>
        <taxon>Methanobacteriota</taxon>
        <taxon>Stenosarchaea group</taxon>
        <taxon>Methanomicrobia</taxon>
        <taxon>Methanosarcinales</taxon>
        <taxon>Methanosarcinaceae</taxon>
        <taxon>Methanosarcina</taxon>
    </lineage>
</organism>
<sequence>MILKMIGKVLNIIKDLEKEGMAMGAVTQEMGFAREVGDRVLFMDGCIVVENDTSLEIFFNVWNERIVSSFSKVCDAVFNLIFLF</sequence>
<dbReference type="KEGG" id="mthr:MSTHT_1204"/>
<gene>
    <name evidence="1" type="ORF">MSTHT_1204</name>
</gene>
<dbReference type="Proteomes" id="UP000066529">
    <property type="component" value="Chromosome"/>
</dbReference>
<reference evidence="1 2" key="1">
    <citation type="submission" date="2014-07" db="EMBL/GenBank/DDBJ databases">
        <title>Methanogenic archaea and the global carbon cycle.</title>
        <authorList>
            <person name="Henriksen J.R."/>
            <person name="Luke J."/>
            <person name="Reinhart S."/>
            <person name="Benedict M.N."/>
            <person name="Youngblut N.D."/>
            <person name="Metcalf M.E."/>
            <person name="Whitaker R.J."/>
            <person name="Metcalf W.W."/>
        </authorList>
    </citation>
    <scope>NUCLEOTIDE SEQUENCE [LARGE SCALE GENOMIC DNA]</scope>
    <source>
        <strain evidence="2">ATCC 43570 / DSM 1825 / OCM 12 / VKM B-1830 / TM-1</strain>
    </source>
</reference>
<keyword evidence="1" id="KW-0067">ATP-binding</keyword>
<name>A0A0E3KPK7_METTT</name>
<dbReference type="STRING" id="523844.MSTHT_1204"/>
<evidence type="ECO:0000313" key="2">
    <source>
        <dbReference type="Proteomes" id="UP000066529"/>
    </source>
</evidence>
<dbReference type="Gene3D" id="3.40.50.300">
    <property type="entry name" value="P-loop containing nucleotide triphosphate hydrolases"/>
    <property type="match status" value="1"/>
</dbReference>
<dbReference type="GO" id="GO:0005524">
    <property type="term" value="F:ATP binding"/>
    <property type="evidence" value="ECO:0007669"/>
    <property type="project" value="UniProtKB-KW"/>
</dbReference>
<dbReference type="AlphaFoldDB" id="A0A0E3KPK7"/>